<dbReference type="OrthoDB" id="359268at2"/>
<evidence type="ECO:0000256" key="5">
    <source>
        <dbReference type="ARBA" id="ARBA00022643"/>
    </source>
</evidence>
<comment type="function">
    <text evidence="8">Low-potential electron donor to a number of redox enzymes.</text>
</comment>
<keyword evidence="5 8" id="KW-0288">FMN</keyword>
<evidence type="ECO:0000259" key="9">
    <source>
        <dbReference type="PROSITE" id="PS50902"/>
    </source>
</evidence>
<keyword evidence="7" id="KW-0535">Nitrogen fixation</keyword>
<dbReference type="RefSeq" id="WP_034434624.1">
    <property type="nucleotide sequence ID" value="NZ_CBTK010000250.1"/>
</dbReference>
<dbReference type="NCBIfam" id="TIGR01752">
    <property type="entry name" value="flav_long"/>
    <property type="match status" value="1"/>
</dbReference>
<dbReference type="InterPro" id="IPR001226">
    <property type="entry name" value="Flavodoxin_CS"/>
</dbReference>
<name>A0A7U7GDC7_9GAMM</name>
<comment type="caution">
    <text evidence="10">The sequence shown here is derived from an EMBL/GenBank/DDBJ whole genome shotgun (WGS) entry which is preliminary data.</text>
</comment>
<protein>
    <recommendedName>
        <fullName evidence="8">Flavodoxin</fullName>
    </recommendedName>
</protein>
<reference evidence="10 11" key="1">
    <citation type="journal article" date="2014" name="ISME J.">
        <title>Candidatus Competibacter-lineage genomes retrieved from metagenomes reveal functional metabolic diversity.</title>
        <authorList>
            <person name="McIlroy S.J."/>
            <person name="Albertsen M."/>
            <person name="Andresen E.K."/>
            <person name="Saunders A.M."/>
            <person name="Kristiansen R."/>
            <person name="Stokholm-Bjerregaard M."/>
            <person name="Nielsen K.L."/>
            <person name="Nielsen P.H."/>
        </authorList>
    </citation>
    <scope>NUCLEOTIDE SEQUENCE [LARGE SCALE GENOMIC DNA]</scope>
    <source>
        <strain evidence="10 11">Run_B_J11</strain>
    </source>
</reference>
<evidence type="ECO:0000256" key="6">
    <source>
        <dbReference type="ARBA" id="ARBA00022982"/>
    </source>
</evidence>
<dbReference type="PROSITE" id="PS50902">
    <property type="entry name" value="FLAVODOXIN_LIKE"/>
    <property type="match status" value="1"/>
</dbReference>
<dbReference type="InterPro" id="IPR050619">
    <property type="entry name" value="Flavodoxin"/>
</dbReference>
<comment type="cofactor">
    <cofactor evidence="1 8">
        <name>FMN</name>
        <dbReference type="ChEBI" id="CHEBI:58210"/>
    </cofactor>
</comment>
<evidence type="ECO:0000256" key="4">
    <source>
        <dbReference type="ARBA" id="ARBA00022630"/>
    </source>
</evidence>
<dbReference type="InterPro" id="IPR008254">
    <property type="entry name" value="Flavodoxin/NO_synth"/>
</dbReference>
<gene>
    <name evidence="10" type="primary">nifF</name>
    <name evidence="10" type="ORF">BN874_360030</name>
</gene>
<dbReference type="InterPro" id="IPR001094">
    <property type="entry name" value="Flavdoxin-like"/>
</dbReference>
<keyword evidence="4 8" id="KW-0285">Flavoprotein</keyword>
<dbReference type="EMBL" id="CBTK010000250">
    <property type="protein sequence ID" value="CDH46147.1"/>
    <property type="molecule type" value="Genomic_DNA"/>
</dbReference>
<dbReference type="AlphaFoldDB" id="A0A7U7GDC7"/>
<dbReference type="PIRSF" id="PIRSF038996">
    <property type="entry name" value="FldA"/>
    <property type="match status" value="1"/>
</dbReference>
<evidence type="ECO:0000256" key="1">
    <source>
        <dbReference type="ARBA" id="ARBA00001917"/>
    </source>
</evidence>
<keyword evidence="3 8" id="KW-0813">Transport</keyword>
<dbReference type="InterPro" id="IPR010086">
    <property type="entry name" value="Flavodoxin_lc"/>
</dbReference>
<accession>A0A7U7GDC7</accession>
<dbReference type="Proteomes" id="UP000019184">
    <property type="component" value="Unassembled WGS sequence"/>
</dbReference>
<evidence type="ECO:0000256" key="3">
    <source>
        <dbReference type="ARBA" id="ARBA00022448"/>
    </source>
</evidence>
<dbReference type="PRINTS" id="PR00369">
    <property type="entry name" value="FLAVODOXIN"/>
</dbReference>
<dbReference type="PANTHER" id="PTHR42809">
    <property type="entry name" value="FLAVODOXIN 2"/>
    <property type="match status" value="1"/>
</dbReference>
<dbReference type="Gene3D" id="3.40.50.360">
    <property type="match status" value="1"/>
</dbReference>
<dbReference type="PANTHER" id="PTHR42809:SF1">
    <property type="entry name" value="FLAVODOXIN 1"/>
    <property type="match status" value="1"/>
</dbReference>
<evidence type="ECO:0000256" key="8">
    <source>
        <dbReference type="PIRNR" id="PIRNR038996"/>
    </source>
</evidence>
<feature type="domain" description="Flavodoxin-like" evidence="9">
    <location>
        <begin position="4"/>
        <end position="164"/>
    </location>
</feature>
<evidence type="ECO:0000256" key="7">
    <source>
        <dbReference type="ARBA" id="ARBA00023231"/>
    </source>
</evidence>
<sequence>MAKIGLFYATDTGNTRKVAKIIKKQFDEGEVALHNVKDASAEDMAQYSALIFGTPTLGDGELPETLTEFLPALDGVDWASKTVALFGLGDQQGYPDEFVDALGIFYKKLKKKGATLIGSWAVDGYEFNKSKAVVNGEFVGLVLDQDNQADLTEERLEEWLEQVKPELLSLAVAG</sequence>
<dbReference type="GO" id="GO:0010181">
    <property type="term" value="F:FMN binding"/>
    <property type="evidence" value="ECO:0007669"/>
    <property type="project" value="UniProtKB-UniRule"/>
</dbReference>
<dbReference type="PROSITE" id="PS00201">
    <property type="entry name" value="FLAVODOXIN"/>
    <property type="match status" value="1"/>
</dbReference>
<dbReference type="NCBIfam" id="NF006739">
    <property type="entry name" value="PRK09267.1-5"/>
    <property type="match status" value="1"/>
</dbReference>
<organism evidence="10 11">
    <name type="scientific">Candidatus Contendobacter odensis Run_B_J11</name>
    <dbReference type="NCBI Taxonomy" id="1400861"/>
    <lineage>
        <taxon>Bacteria</taxon>
        <taxon>Pseudomonadati</taxon>
        <taxon>Pseudomonadota</taxon>
        <taxon>Gammaproteobacteria</taxon>
        <taxon>Candidatus Competibacteraceae</taxon>
        <taxon>Candidatus Contendibacter</taxon>
    </lineage>
</organism>
<evidence type="ECO:0000256" key="2">
    <source>
        <dbReference type="ARBA" id="ARBA00005267"/>
    </source>
</evidence>
<dbReference type="Pfam" id="PF00258">
    <property type="entry name" value="Flavodoxin_1"/>
    <property type="match status" value="1"/>
</dbReference>
<proteinExistence type="inferred from homology"/>
<dbReference type="GO" id="GO:0009055">
    <property type="term" value="F:electron transfer activity"/>
    <property type="evidence" value="ECO:0007669"/>
    <property type="project" value="UniProtKB-UniRule"/>
</dbReference>
<keyword evidence="11" id="KW-1185">Reference proteome</keyword>
<evidence type="ECO:0000313" key="11">
    <source>
        <dbReference type="Proteomes" id="UP000019184"/>
    </source>
</evidence>
<dbReference type="InterPro" id="IPR029039">
    <property type="entry name" value="Flavoprotein-like_sf"/>
</dbReference>
<evidence type="ECO:0000313" key="10">
    <source>
        <dbReference type="EMBL" id="CDH46147.1"/>
    </source>
</evidence>
<keyword evidence="6 8" id="KW-0249">Electron transport</keyword>
<dbReference type="SUPFAM" id="SSF52218">
    <property type="entry name" value="Flavoproteins"/>
    <property type="match status" value="1"/>
</dbReference>
<comment type="similarity">
    <text evidence="2 8">Belongs to the flavodoxin family.</text>
</comment>